<dbReference type="Gene3D" id="3.40.1620.10">
    <property type="entry name" value="YefM-like domain"/>
    <property type="match status" value="1"/>
</dbReference>
<dbReference type="Pfam" id="PF02604">
    <property type="entry name" value="PhdYeFM_antitox"/>
    <property type="match status" value="1"/>
</dbReference>
<dbReference type="Proteomes" id="UP000297693">
    <property type="component" value="Unassembled WGS sequence"/>
</dbReference>
<name>A0A4R9K1E6_9LEPT</name>
<dbReference type="SUPFAM" id="SSF143120">
    <property type="entry name" value="YefM-like"/>
    <property type="match status" value="1"/>
</dbReference>
<sequence length="78" mass="9159">MEKMYNIHEAKTHFSELVHETEEGREILIARAGKVVAKLIPFREKPKKRNLGIFKGEIWMAEDFNASLPPDIQKFFEE</sequence>
<dbReference type="InterPro" id="IPR036165">
    <property type="entry name" value="YefM-like_sf"/>
</dbReference>
<reference evidence="3" key="1">
    <citation type="journal article" date="2019" name="PLoS Negl. Trop. Dis.">
        <title>Revisiting the worldwide diversity of Leptospira species in the environment.</title>
        <authorList>
            <person name="Vincent A.T."/>
            <person name="Schiettekatte O."/>
            <person name="Bourhy P."/>
            <person name="Veyrier F.J."/>
            <person name="Picardeau M."/>
        </authorList>
    </citation>
    <scope>NUCLEOTIDE SEQUENCE [LARGE SCALE GENOMIC DNA]</scope>
    <source>
        <strain evidence="3">201702476</strain>
    </source>
</reference>
<comment type="similarity">
    <text evidence="1 2">Belongs to the phD/YefM antitoxin family.</text>
</comment>
<comment type="function">
    <text evidence="2">Antitoxin component of a type II toxin-antitoxin (TA) system.</text>
</comment>
<dbReference type="NCBIfam" id="TIGR01552">
    <property type="entry name" value="phd_fam"/>
    <property type="match status" value="1"/>
</dbReference>
<dbReference type="AlphaFoldDB" id="A0A4R9K1E6"/>
<accession>A0A4R9K1E6</accession>
<gene>
    <name evidence="3" type="ORF">EHQ58_10410</name>
</gene>
<evidence type="ECO:0000256" key="1">
    <source>
        <dbReference type="ARBA" id="ARBA00009981"/>
    </source>
</evidence>
<proteinExistence type="inferred from homology"/>
<dbReference type="InterPro" id="IPR006442">
    <property type="entry name" value="Antitoxin_Phd/YefM"/>
</dbReference>
<comment type="caution">
    <text evidence="3">The sequence shown here is derived from an EMBL/GenBank/DDBJ whole genome shotgun (WGS) entry which is preliminary data.</text>
</comment>
<organism evidence="3 4">
    <name type="scientific">Leptospira ognonensis</name>
    <dbReference type="NCBI Taxonomy" id="2484945"/>
    <lineage>
        <taxon>Bacteria</taxon>
        <taxon>Pseudomonadati</taxon>
        <taxon>Spirochaetota</taxon>
        <taxon>Spirochaetia</taxon>
        <taxon>Leptospirales</taxon>
        <taxon>Leptospiraceae</taxon>
        <taxon>Leptospira</taxon>
    </lineage>
</organism>
<dbReference type="EMBL" id="RQGD01000033">
    <property type="protein sequence ID" value="TGL58544.1"/>
    <property type="molecule type" value="Genomic_DNA"/>
</dbReference>
<evidence type="ECO:0000313" key="4">
    <source>
        <dbReference type="Proteomes" id="UP000297693"/>
    </source>
</evidence>
<evidence type="ECO:0000313" key="3">
    <source>
        <dbReference type="EMBL" id="TGL58544.1"/>
    </source>
</evidence>
<evidence type="ECO:0000256" key="2">
    <source>
        <dbReference type="RuleBase" id="RU362080"/>
    </source>
</evidence>
<dbReference type="OrthoDB" id="2376460at2"/>
<keyword evidence="4" id="KW-1185">Reference proteome</keyword>
<protein>
    <recommendedName>
        <fullName evidence="2">Antitoxin</fullName>
    </recommendedName>
</protein>